<dbReference type="EMBL" id="JAOYEY010000031">
    <property type="protein sequence ID" value="MCV9885321.1"/>
    <property type="molecule type" value="Genomic_DNA"/>
</dbReference>
<dbReference type="Proteomes" id="UP001526147">
    <property type="component" value="Unassembled WGS sequence"/>
</dbReference>
<protein>
    <recommendedName>
        <fullName evidence="4 8">Sucrose-6-phosphate hydrolase</fullName>
        <ecNumber evidence="3 8">3.2.1.26</ecNumber>
    </recommendedName>
    <alternativeName>
        <fullName evidence="7 9">Invertase</fullName>
    </alternativeName>
</protein>
<dbReference type="InterPro" id="IPR013189">
    <property type="entry name" value="Glyco_hydro_32_C"/>
</dbReference>
<dbReference type="InterPro" id="IPR013320">
    <property type="entry name" value="ConA-like_dom_sf"/>
</dbReference>
<evidence type="ECO:0000256" key="4">
    <source>
        <dbReference type="ARBA" id="ARBA00019623"/>
    </source>
</evidence>
<comment type="catalytic activity">
    <reaction evidence="8">
        <text>Hydrolysis of terminal non-reducing beta-D-fructofuranoside residues in beta-D-fructofuranosides.</text>
        <dbReference type="EC" id="3.2.1.26"/>
    </reaction>
</comment>
<dbReference type="Gene3D" id="2.115.10.20">
    <property type="entry name" value="Glycosyl hydrolase domain, family 43"/>
    <property type="match status" value="1"/>
</dbReference>
<evidence type="ECO:0000256" key="1">
    <source>
        <dbReference type="ARBA" id="ARBA00004914"/>
    </source>
</evidence>
<feature type="domain" description="Glycosyl hydrolase family 32 N-terminal" evidence="10">
    <location>
        <begin position="32"/>
        <end position="337"/>
    </location>
</feature>
<organism evidence="12 13">
    <name type="scientific">Metabacillus halosaccharovorans</name>
    <dbReference type="NCBI Taxonomy" id="930124"/>
    <lineage>
        <taxon>Bacteria</taxon>
        <taxon>Bacillati</taxon>
        <taxon>Bacillota</taxon>
        <taxon>Bacilli</taxon>
        <taxon>Bacillales</taxon>
        <taxon>Bacillaceae</taxon>
        <taxon>Metabacillus</taxon>
    </lineage>
</organism>
<dbReference type="PANTHER" id="PTHR43101:SF1">
    <property type="entry name" value="BETA-FRUCTOSIDASE"/>
    <property type="match status" value="1"/>
</dbReference>
<dbReference type="Gene3D" id="2.60.120.560">
    <property type="entry name" value="Exo-inulinase, domain 1"/>
    <property type="match status" value="1"/>
</dbReference>
<dbReference type="SMART" id="SM00640">
    <property type="entry name" value="Glyco_32"/>
    <property type="match status" value="1"/>
</dbReference>
<dbReference type="InterPro" id="IPR006232">
    <property type="entry name" value="Suc6P_hydrolase"/>
</dbReference>
<evidence type="ECO:0000256" key="9">
    <source>
        <dbReference type="RuleBase" id="RU365015"/>
    </source>
</evidence>
<dbReference type="InterPro" id="IPR013148">
    <property type="entry name" value="Glyco_hydro_32_N"/>
</dbReference>
<reference evidence="12 13" key="1">
    <citation type="submission" date="2022-10" db="EMBL/GenBank/DDBJ databases">
        <title>Draft genome assembly of moderately radiation resistant bacterium Metabacillus halosaccharovorans.</title>
        <authorList>
            <person name="Pal S."/>
            <person name="Gopinathan A."/>
        </authorList>
    </citation>
    <scope>NUCLEOTIDE SEQUENCE [LARGE SCALE GENOMIC DNA]</scope>
    <source>
        <strain evidence="12 13">VITHBRA001</strain>
    </source>
</reference>
<evidence type="ECO:0000256" key="2">
    <source>
        <dbReference type="ARBA" id="ARBA00009902"/>
    </source>
</evidence>
<accession>A0ABT3DFL0</accession>
<dbReference type="InterPro" id="IPR023296">
    <property type="entry name" value="Glyco_hydro_beta-prop_sf"/>
</dbReference>
<evidence type="ECO:0000256" key="3">
    <source>
        <dbReference type="ARBA" id="ARBA00012758"/>
    </source>
</evidence>
<dbReference type="Pfam" id="PF00251">
    <property type="entry name" value="Glyco_hydro_32N"/>
    <property type="match status" value="1"/>
</dbReference>
<feature type="domain" description="Glycosyl hydrolase family 32 C-terminal" evidence="11">
    <location>
        <begin position="340"/>
        <end position="472"/>
    </location>
</feature>
<dbReference type="NCBIfam" id="TIGR01322">
    <property type="entry name" value="scrB_fam"/>
    <property type="match status" value="1"/>
</dbReference>
<keyword evidence="5 8" id="KW-0378">Hydrolase</keyword>
<dbReference type="SUPFAM" id="SSF49899">
    <property type="entry name" value="Concanavalin A-like lectins/glucanases"/>
    <property type="match status" value="1"/>
</dbReference>
<comment type="similarity">
    <text evidence="2 8">Belongs to the glycosyl hydrolase 32 family.</text>
</comment>
<evidence type="ECO:0000256" key="7">
    <source>
        <dbReference type="ARBA" id="ARBA00033367"/>
    </source>
</evidence>
<dbReference type="GO" id="GO:0004564">
    <property type="term" value="F:beta-fructofuranosidase activity"/>
    <property type="evidence" value="ECO:0007669"/>
    <property type="project" value="UniProtKB-EC"/>
</dbReference>
<dbReference type="PANTHER" id="PTHR43101">
    <property type="entry name" value="BETA-FRUCTOSIDASE"/>
    <property type="match status" value="1"/>
</dbReference>
<comment type="function">
    <text evidence="9">Enables the bacterium to metabolize sucrose as a sole carbon source.</text>
</comment>
<keyword evidence="9" id="KW-0119">Carbohydrate metabolism</keyword>
<comment type="caution">
    <text evidence="12">The sequence shown here is derived from an EMBL/GenBank/DDBJ whole genome shotgun (WGS) entry which is preliminary data.</text>
</comment>
<evidence type="ECO:0000313" key="13">
    <source>
        <dbReference type="Proteomes" id="UP001526147"/>
    </source>
</evidence>
<keyword evidence="13" id="KW-1185">Reference proteome</keyword>
<evidence type="ECO:0000313" key="12">
    <source>
        <dbReference type="EMBL" id="MCV9885321.1"/>
    </source>
</evidence>
<sequence length="486" mass="56063">MTEDEQLRQEAYEQIEKNKNLVDQDPYRLTYHIMPPVGLLNDPNGFIQVNGVFHLYYQWMPFKTDHGAKFWGHYSSEDLVNWRHESIALTPSEWYEKNGCYSGSAIEYKGKIYAFYTGNVKDEQGNRETYQCLAISEDGIHFNKKGPLIYLPEGFTAHFRDPKVWKQEETYFMVIGAQTKDLKGAIALYQSKDLLNWTYRGILVGGGKGELQEFGYMFECPDLFHLDGKDILVFSPQGLETQGMKYQNVYQAGYVIGDFDPKTGEYRHQEFEELDRGFDFYAPQTTIDSKGRRLLFGWMSVPDQHEQDHPTIEYKWIHNMTLPRELKLVSGKVYQVPVDELDQLRCSEVVSHTVKLTKESQELNGIHGKAVELNIQDIEIAEGWMEISISDGGRIIYSADEKVISFERKSYVDGMTEKRQCILSGLKNLRIFIDTSSVEIFINDGLETFTSRIYPSPKNDKITFGASKDASFTALKWDLNVKNVNI</sequence>
<gene>
    <name evidence="12" type="ORF">OIH86_06625</name>
</gene>
<dbReference type="InterPro" id="IPR051214">
    <property type="entry name" value="GH32_Enzymes"/>
</dbReference>
<comment type="subcellular location">
    <subcellularLocation>
        <location evidence="9">Cytoplasm</location>
    </subcellularLocation>
</comment>
<evidence type="ECO:0000256" key="6">
    <source>
        <dbReference type="ARBA" id="ARBA00023295"/>
    </source>
</evidence>
<evidence type="ECO:0000259" key="10">
    <source>
        <dbReference type="Pfam" id="PF00251"/>
    </source>
</evidence>
<evidence type="ECO:0000259" key="11">
    <source>
        <dbReference type="Pfam" id="PF08244"/>
    </source>
</evidence>
<keyword evidence="9" id="KW-0963">Cytoplasm</keyword>
<name>A0ABT3DFL0_9BACI</name>
<dbReference type="EC" id="3.2.1.26" evidence="3 8"/>
<proteinExistence type="inferred from homology"/>
<dbReference type="InterPro" id="IPR018053">
    <property type="entry name" value="Glyco_hydro_32_AS"/>
</dbReference>
<keyword evidence="6 8" id="KW-0326">Glycosidase</keyword>
<dbReference type="RefSeq" id="WP_264142121.1">
    <property type="nucleotide sequence ID" value="NZ_JAOYEY010000031.1"/>
</dbReference>
<dbReference type="PROSITE" id="PS00609">
    <property type="entry name" value="GLYCOSYL_HYDROL_F32"/>
    <property type="match status" value="1"/>
</dbReference>
<dbReference type="InterPro" id="IPR001362">
    <property type="entry name" value="Glyco_hydro_32"/>
</dbReference>
<dbReference type="SUPFAM" id="SSF75005">
    <property type="entry name" value="Arabinanase/levansucrase/invertase"/>
    <property type="match status" value="1"/>
</dbReference>
<dbReference type="Pfam" id="PF08244">
    <property type="entry name" value="Glyco_hydro_32C"/>
    <property type="match status" value="1"/>
</dbReference>
<evidence type="ECO:0000256" key="8">
    <source>
        <dbReference type="RuleBase" id="RU362110"/>
    </source>
</evidence>
<comment type="pathway">
    <text evidence="1 9">Glycan biosynthesis; sucrose metabolism.</text>
</comment>
<evidence type="ECO:0000256" key="5">
    <source>
        <dbReference type="ARBA" id="ARBA00022801"/>
    </source>
</evidence>
<dbReference type="CDD" id="cd18623">
    <property type="entry name" value="GH32_ScrB-like"/>
    <property type="match status" value="1"/>
</dbReference>